<accession>A0A1A9ZXH8</accession>
<sequence length="163" mass="18750">MLQKTVLSQQLNTFLDETQWLTGHQMTSGLPAVNSDLRKLRKCQSNHHHFLKHNPILVSNLWTDVNDAEKCVASIPSTPYWHHISPHYHHHYRRYRLAHNHLEADGLGGSGGGIHIMGCQQREPSNGVGLKSINKICYETRHQAKPNTEQIEKVANKNMQRYF</sequence>
<evidence type="ECO:0000313" key="1">
    <source>
        <dbReference type="EnsemblMetazoa" id="GPAI028201-PA"/>
    </source>
</evidence>
<reference evidence="2" key="1">
    <citation type="submission" date="2014-03" db="EMBL/GenBank/DDBJ databases">
        <authorList>
            <person name="Aksoy S."/>
            <person name="Warren W."/>
            <person name="Wilson R.K."/>
        </authorList>
    </citation>
    <scope>NUCLEOTIDE SEQUENCE [LARGE SCALE GENOMIC DNA]</scope>
    <source>
        <strain evidence="2">IAEA</strain>
    </source>
</reference>
<organism evidence="1 2">
    <name type="scientific">Glossina pallidipes</name>
    <name type="common">Tsetse fly</name>
    <dbReference type="NCBI Taxonomy" id="7398"/>
    <lineage>
        <taxon>Eukaryota</taxon>
        <taxon>Metazoa</taxon>
        <taxon>Ecdysozoa</taxon>
        <taxon>Arthropoda</taxon>
        <taxon>Hexapoda</taxon>
        <taxon>Insecta</taxon>
        <taxon>Pterygota</taxon>
        <taxon>Neoptera</taxon>
        <taxon>Endopterygota</taxon>
        <taxon>Diptera</taxon>
        <taxon>Brachycera</taxon>
        <taxon>Muscomorpha</taxon>
        <taxon>Hippoboscoidea</taxon>
        <taxon>Glossinidae</taxon>
        <taxon>Glossina</taxon>
    </lineage>
</organism>
<reference evidence="1" key="2">
    <citation type="submission" date="2020-05" db="UniProtKB">
        <authorList>
            <consortium name="EnsemblMetazoa"/>
        </authorList>
    </citation>
    <scope>IDENTIFICATION</scope>
    <source>
        <strain evidence="1">IAEA</strain>
    </source>
</reference>
<name>A0A1A9ZXH8_GLOPL</name>
<dbReference type="Proteomes" id="UP000092445">
    <property type="component" value="Unassembled WGS sequence"/>
</dbReference>
<dbReference type="VEuPathDB" id="VectorBase:GPAI028201"/>
<dbReference type="EnsemblMetazoa" id="GPAI028201-RA">
    <property type="protein sequence ID" value="GPAI028201-PA"/>
    <property type="gene ID" value="GPAI028201"/>
</dbReference>
<evidence type="ECO:0000313" key="2">
    <source>
        <dbReference type="Proteomes" id="UP000092445"/>
    </source>
</evidence>
<dbReference type="AlphaFoldDB" id="A0A1A9ZXH8"/>
<keyword evidence="2" id="KW-1185">Reference proteome</keyword>
<proteinExistence type="predicted"/>
<protein>
    <submittedName>
        <fullName evidence="1">Uncharacterized protein</fullName>
    </submittedName>
</protein>